<dbReference type="EMBL" id="LCLS01000016">
    <property type="protein sequence ID" value="KKU21533.1"/>
    <property type="molecule type" value="Genomic_DNA"/>
</dbReference>
<reference evidence="2 3" key="1">
    <citation type="journal article" date="2015" name="Nature">
        <title>rRNA introns, odd ribosomes, and small enigmatic genomes across a large radiation of phyla.</title>
        <authorList>
            <person name="Brown C.T."/>
            <person name="Hug L.A."/>
            <person name="Thomas B.C."/>
            <person name="Sharon I."/>
            <person name="Castelle C.J."/>
            <person name="Singh A."/>
            <person name="Wilkins M.J."/>
            <person name="Williams K.H."/>
            <person name="Banfield J.F."/>
        </authorList>
    </citation>
    <scope>NUCLEOTIDE SEQUENCE [LARGE SCALE GENOMIC DNA]</scope>
</reference>
<dbReference type="Gene3D" id="3.90.1580.10">
    <property type="entry name" value="paralog of FGE (formylglycine-generating enzyme)"/>
    <property type="match status" value="1"/>
</dbReference>
<dbReference type="InterPro" id="IPR016187">
    <property type="entry name" value="CTDL_fold"/>
</dbReference>
<protein>
    <recommendedName>
        <fullName evidence="1">Sulfatase-modifying factor enzyme-like domain-containing protein</fullName>
    </recommendedName>
</protein>
<name>A0A0G1QUP0_9BACT</name>
<dbReference type="InterPro" id="IPR005532">
    <property type="entry name" value="SUMF_dom"/>
</dbReference>
<gene>
    <name evidence="2" type="ORF">UX31_C0016G0010</name>
</gene>
<sequence>MSALLFITIPAGPFLMGSTSDQVAQLKARFPDLDPRLLDRELPQHKVYLKQYQIGKYPVTVQEFSEFVQETHFVTTAEKRGFGFTFTLKFAQINGADWRHPFGPDSTIEGKERHPVTQVSWFDALAFCQWLSTKLDKSFRLPTEAEWEKAARGVDGRIFPWGNAWNPLLLNAEYRLQDTSPVGAFSPASDSPYGVSDMAGNVRSVAK</sequence>
<dbReference type="PANTHER" id="PTHR23150:SF19">
    <property type="entry name" value="FORMYLGLYCINE-GENERATING ENZYME"/>
    <property type="match status" value="1"/>
</dbReference>
<evidence type="ECO:0000313" key="2">
    <source>
        <dbReference type="EMBL" id="KKU21533.1"/>
    </source>
</evidence>
<comment type="caution">
    <text evidence="2">The sequence shown here is derived from an EMBL/GenBank/DDBJ whole genome shotgun (WGS) entry which is preliminary data.</text>
</comment>
<dbReference type="Proteomes" id="UP000034107">
    <property type="component" value="Unassembled WGS sequence"/>
</dbReference>
<feature type="domain" description="Sulfatase-modifying factor enzyme-like" evidence="1">
    <location>
        <begin position="7"/>
        <end position="203"/>
    </location>
</feature>
<proteinExistence type="predicted"/>
<dbReference type="GO" id="GO:0120147">
    <property type="term" value="F:formylglycine-generating oxidase activity"/>
    <property type="evidence" value="ECO:0007669"/>
    <property type="project" value="TreeGrafter"/>
</dbReference>
<dbReference type="InterPro" id="IPR051043">
    <property type="entry name" value="Sulfatase_Mod_Factor_Kinase"/>
</dbReference>
<dbReference type="InterPro" id="IPR042095">
    <property type="entry name" value="SUMF_sf"/>
</dbReference>
<accession>A0A0G1QUP0</accession>
<dbReference type="Pfam" id="PF03781">
    <property type="entry name" value="FGE-sulfatase"/>
    <property type="match status" value="1"/>
</dbReference>
<evidence type="ECO:0000259" key="1">
    <source>
        <dbReference type="Pfam" id="PF03781"/>
    </source>
</evidence>
<dbReference type="AlphaFoldDB" id="A0A0G1QUP0"/>
<dbReference type="SUPFAM" id="SSF56436">
    <property type="entry name" value="C-type lectin-like"/>
    <property type="match status" value="1"/>
</dbReference>
<dbReference type="PANTHER" id="PTHR23150">
    <property type="entry name" value="SULFATASE MODIFYING FACTOR 1, 2"/>
    <property type="match status" value="1"/>
</dbReference>
<organism evidence="2 3">
    <name type="scientific">Candidatus Nomurabacteria bacterium GW2011_GWA1_46_11</name>
    <dbReference type="NCBI Taxonomy" id="1618732"/>
    <lineage>
        <taxon>Bacteria</taxon>
        <taxon>Candidatus Nomuraibacteriota</taxon>
    </lineage>
</organism>
<evidence type="ECO:0000313" key="3">
    <source>
        <dbReference type="Proteomes" id="UP000034107"/>
    </source>
</evidence>